<dbReference type="InterPro" id="IPR023780">
    <property type="entry name" value="Chromo_domain"/>
</dbReference>
<comment type="caution">
    <text evidence="3">The sequence shown here is derived from an EMBL/GenBank/DDBJ whole genome shotgun (WGS) entry which is preliminary data.</text>
</comment>
<evidence type="ECO:0000259" key="2">
    <source>
        <dbReference type="PROSITE" id="PS50013"/>
    </source>
</evidence>
<protein>
    <recommendedName>
        <fullName evidence="2">Chromo domain-containing protein</fullName>
    </recommendedName>
</protein>
<reference evidence="3 4" key="1">
    <citation type="submission" date="2020-02" db="EMBL/GenBank/DDBJ databases">
        <authorList>
            <person name="Ma Q."/>
            <person name="Huang Y."/>
            <person name="Song X."/>
            <person name="Pei D."/>
        </authorList>
    </citation>
    <scope>NUCLEOTIDE SEQUENCE [LARGE SCALE GENOMIC DNA]</scope>
    <source>
        <strain evidence="3">Sxm20200214</strain>
        <tissue evidence="3">Leaf</tissue>
    </source>
</reference>
<proteinExistence type="predicted"/>
<dbReference type="InterPro" id="IPR016197">
    <property type="entry name" value="Chromo-like_dom_sf"/>
</dbReference>
<dbReference type="SMART" id="SM00298">
    <property type="entry name" value="CHROMO"/>
    <property type="match status" value="1"/>
</dbReference>
<keyword evidence="4" id="KW-1185">Reference proteome</keyword>
<gene>
    <name evidence="3" type="ORF">Bca52824_075472</name>
</gene>
<dbReference type="SUPFAM" id="SSF54160">
    <property type="entry name" value="Chromo domain-like"/>
    <property type="match status" value="1"/>
</dbReference>
<dbReference type="EMBL" id="JAAMPC010000015">
    <property type="protein sequence ID" value="KAG2256178.1"/>
    <property type="molecule type" value="Genomic_DNA"/>
</dbReference>
<dbReference type="Proteomes" id="UP000886595">
    <property type="component" value="Unassembled WGS sequence"/>
</dbReference>
<name>A0A8X7PSD5_BRACI</name>
<dbReference type="InterPro" id="IPR000953">
    <property type="entry name" value="Chromo/chromo_shadow_dom"/>
</dbReference>
<evidence type="ECO:0000256" key="1">
    <source>
        <dbReference type="SAM" id="MobiDB-lite"/>
    </source>
</evidence>
<evidence type="ECO:0000313" key="4">
    <source>
        <dbReference type="Proteomes" id="UP000886595"/>
    </source>
</evidence>
<feature type="domain" description="Chromo" evidence="2">
    <location>
        <begin position="30"/>
        <end position="90"/>
    </location>
</feature>
<dbReference type="OrthoDB" id="2020640at2759"/>
<feature type="region of interest" description="Disordered" evidence="1">
    <location>
        <begin position="1"/>
        <end position="24"/>
    </location>
</feature>
<sequence>MLKPNHADEDDQTRRVSTRAPPVVTRSYDKEIEEVLASKEVRKRGVPRQTHFLIKWKGLPEAEATCEPEEDLWQFRDALKAYTATRASPA</sequence>
<organism evidence="3 4">
    <name type="scientific">Brassica carinata</name>
    <name type="common">Ethiopian mustard</name>
    <name type="synonym">Abyssinian cabbage</name>
    <dbReference type="NCBI Taxonomy" id="52824"/>
    <lineage>
        <taxon>Eukaryota</taxon>
        <taxon>Viridiplantae</taxon>
        <taxon>Streptophyta</taxon>
        <taxon>Embryophyta</taxon>
        <taxon>Tracheophyta</taxon>
        <taxon>Spermatophyta</taxon>
        <taxon>Magnoliopsida</taxon>
        <taxon>eudicotyledons</taxon>
        <taxon>Gunneridae</taxon>
        <taxon>Pentapetalae</taxon>
        <taxon>rosids</taxon>
        <taxon>malvids</taxon>
        <taxon>Brassicales</taxon>
        <taxon>Brassicaceae</taxon>
        <taxon>Brassiceae</taxon>
        <taxon>Brassica</taxon>
    </lineage>
</organism>
<dbReference type="Pfam" id="PF00385">
    <property type="entry name" value="Chromo"/>
    <property type="match status" value="1"/>
</dbReference>
<dbReference type="PROSITE" id="PS50013">
    <property type="entry name" value="CHROMO_2"/>
    <property type="match status" value="1"/>
</dbReference>
<dbReference type="CDD" id="cd00024">
    <property type="entry name" value="CD_CSD"/>
    <property type="match status" value="1"/>
</dbReference>
<evidence type="ECO:0000313" key="3">
    <source>
        <dbReference type="EMBL" id="KAG2256178.1"/>
    </source>
</evidence>
<accession>A0A8X7PSD5</accession>
<dbReference type="Gene3D" id="2.40.50.40">
    <property type="match status" value="1"/>
</dbReference>
<dbReference type="AlphaFoldDB" id="A0A8X7PSD5"/>